<dbReference type="InterPro" id="IPR022742">
    <property type="entry name" value="Hydrolase_4"/>
</dbReference>
<dbReference type="InterPro" id="IPR051044">
    <property type="entry name" value="MAG_DAG_Lipase"/>
</dbReference>
<keyword evidence="3" id="KW-1185">Reference proteome</keyword>
<dbReference type="EMBL" id="CP003537">
    <property type="protein sequence ID" value="AGH96737.1"/>
    <property type="molecule type" value="Genomic_DNA"/>
</dbReference>
<dbReference type="KEGG" id="bex:A11Q_2521"/>
<protein>
    <recommendedName>
        <fullName evidence="1">Serine aminopeptidase S33 domain-containing protein</fullName>
    </recommendedName>
</protein>
<feature type="domain" description="Serine aminopeptidase S33" evidence="1">
    <location>
        <begin position="73"/>
        <end position="314"/>
    </location>
</feature>
<reference evidence="2 3" key="1">
    <citation type="journal article" date="2013" name="ISME J.">
        <title>By their genes ye shall know them: genomic signatures of predatory bacteria.</title>
        <authorList>
            <person name="Pasternak Z."/>
            <person name="Pietrokovski S."/>
            <person name="Rotem O."/>
            <person name="Gophna U."/>
            <person name="Lurie-Weinberger M.N."/>
            <person name="Jurkevitch E."/>
        </authorList>
    </citation>
    <scope>NUCLEOTIDE SEQUENCE [LARGE SCALE GENOMIC DNA]</scope>
    <source>
        <strain evidence="2 3">JSS</strain>
    </source>
</reference>
<dbReference type="SUPFAM" id="SSF53474">
    <property type="entry name" value="alpha/beta-Hydrolases"/>
    <property type="match status" value="1"/>
</dbReference>
<dbReference type="PATRIC" id="fig|1184267.3.peg.2548"/>
<evidence type="ECO:0000313" key="3">
    <source>
        <dbReference type="Proteomes" id="UP000012040"/>
    </source>
</evidence>
<gene>
    <name evidence="2" type="ORF">A11Q_2521</name>
</gene>
<dbReference type="OrthoDB" id="9785076at2"/>
<dbReference type="InterPro" id="IPR029058">
    <property type="entry name" value="AB_hydrolase_fold"/>
</dbReference>
<dbReference type="Gene3D" id="3.40.50.1820">
    <property type="entry name" value="alpha/beta hydrolase"/>
    <property type="match status" value="1"/>
</dbReference>
<dbReference type="PANTHER" id="PTHR11614">
    <property type="entry name" value="PHOSPHOLIPASE-RELATED"/>
    <property type="match status" value="1"/>
</dbReference>
<dbReference type="HOGENOM" id="CLU_830710_0_0_7"/>
<dbReference type="AlphaFoldDB" id="M4VBG4"/>
<evidence type="ECO:0000313" key="2">
    <source>
        <dbReference type="EMBL" id="AGH96737.1"/>
    </source>
</evidence>
<accession>M4VBG4</accession>
<name>M4VBG4_9BACT</name>
<dbReference type="Pfam" id="PF12146">
    <property type="entry name" value="Hydrolase_4"/>
    <property type="match status" value="1"/>
</dbReference>
<evidence type="ECO:0000259" key="1">
    <source>
        <dbReference type="Pfam" id="PF12146"/>
    </source>
</evidence>
<proteinExistence type="predicted"/>
<dbReference type="RefSeq" id="WP_015471227.1">
    <property type="nucleotide sequence ID" value="NC_020813.1"/>
</dbReference>
<organism evidence="2 3">
    <name type="scientific">Pseudobdellovibrio exovorus JSS</name>
    <dbReference type="NCBI Taxonomy" id="1184267"/>
    <lineage>
        <taxon>Bacteria</taxon>
        <taxon>Pseudomonadati</taxon>
        <taxon>Bdellovibrionota</taxon>
        <taxon>Bdellovibrionia</taxon>
        <taxon>Bdellovibrionales</taxon>
        <taxon>Pseudobdellovibrionaceae</taxon>
        <taxon>Pseudobdellovibrio</taxon>
    </lineage>
</organism>
<dbReference type="STRING" id="1184267.A11Q_2521"/>
<dbReference type="Proteomes" id="UP000012040">
    <property type="component" value="Chromosome"/>
</dbReference>
<dbReference type="PROSITE" id="PS51257">
    <property type="entry name" value="PROKAR_LIPOPROTEIN"/>
    <property type="match status" value="1"/>
</dbReference>
<sequence length="334" mass="37155">MKKFLLPFFYLSLLFSFFYSLVGCSSFQSRTPQSDESPYRVHLETYTYHSGVPLVGDVNLRIGYAEARNSAFKGCVMYLQGLGDSVMNHEPFFRAITNHGYRVIFFDYMGQGGSEGTMNHTRVADATFRRLEISSIANEIWARFAGVNFGHSEHDCSAGKKILIGWSTGGLASYREARHNRADGVVLIAPGIHTKTLVGEAAEKPHLLPIASTIITERTLTRNAFSGLSNPHVDPVKPDSPVKVPLFAANLVATSKLAQHWSIPERVHGLVFLSGDEDTYVDRTATLKTLARKARHFQVVSYDGALHEIDNETEDVTTDMYSRTLRFLDSVNGL</sequence>